<dbReference type="Gramene" id="Psat05G0506900-T1">
    <property type="protein sequence ID" value="KAI5409496.1"/>
    <property type="gene ID" value="KIW84_055069"/>
</dbReference>
<dbReference type="AlphaFoldDB" id="A0A9D4WVY7"/>
<proteinExistence type="predicted"/>
<protein>
    <recommendedName>
        <fullName evidence="5">Elongin-A</fullName>
    </recommendedName>
</protein>
<evidence type="ECO:0000313" key="4">
    <source>
        <dbReference type="Proteomes" id="UP001058974"/>
    </source>
</evidence>
<dbReference type="Gramene" id="Psat5g193080.1">
    <property type="protein sequence ID" value="Psat5g193080.1.cds"/>
    <property type="gene ID" value="Psat5g193080"/>
</dbReference>
<keyword evidence="4" id="KW-1185">Reference proteome</keyword>
<evidence type="ECO:0008006" key="5">
    <source>
        <dbReference type="Google" id="ProtNLM"/>
    </source>
</evidence>
<dbReference type="GO" id="GO:0070449">
    <property type="term" value="C:elongin complex"/>
    <property type="evidence" value="ECO:0007669"/>
    <property type="project" value="InterPro"/>
</dbReference>
<dbReference type="Pfam" id="PF06881">
    <property type="entry name" value="Elongin_A"/>
    <property type="match status" value="1"/>
</dbReference>
<comment type="caution">
    <text evidence="3">The sequence shown here is derived from an EMBL/GenBank/DDBJ whole genome shotgun (WGS) entry which is preliminary data.</text>
</comment>
<feature type="region of interest" description="Disordered" evidence="2">
    <location>
        <begin position="194"/>
        <end position="231"/>
    </location>
</feature>
<dbReference type="InterPro" id="IPR010684">
    <property type="entry name" value="RNA_pol_II_trans_fac_SIII_A"/>
</dbReference>
<reference evidence="3 4" key="1">
    <citation type="journal article" date="2022" name="Nat. Genet.">
        <title>Improved pea reference genome and pan-genome highlight genomic features and evolutionary characteristics.</title>
        <authorList>
            <person name="Yang T."/>
            <person name="Liu R."/>
            <person name="Luo Y."/>
            <person name="Hu S."/>
            <person name="Wang D."/>
            <person name="Wang C."/>
            <person name="Pandey M.K."/>
            <person name="Ge S."/>
            <person name="Xu Q."/>
            <person name="Li N."/>
            <person name="Li G."/>
            <person name="Huang Y."/>
            <person name="Saxena R.K."/>
            <person name="Ji Y."/>
            <person name="Li M."/>
            <person name="Yan X."/>
            <person name="He Y."/>
            <person name="Liu Y."/>
            <person name="Wang X."/>
            <person name="Xiang C."/>
            <person name="Varshney R.K."/>
            <person name="Ding H."/>
            <person name="Gao S."/>
            <person name="Zong X."/>
        </authorList>
    </citation>
    <scope>NUCLEOTIDE SEQUENCE [LARGE SCALE GENOMIC DNA]</scope>
    <source>
        <strain evidence="3 4">cv. Zhongwan 6</strain>
    </source>
</reference>
<accession>A0A9D4WVY7</accession>
<dbReference type="GO" id="GO:0006368">
    <property type="term" value="P:transcription elongation by RNA polymerase II"/>
    <property type="evidence" value="ECO:0007669"/>
    <property type="project" value="InterPro"/>
</dbReference>
<dbReference type="Gene3D" id="6.10.250.3180">
    <property type="match status" value="1"/>
</dbReference>
<dbReference type="PANTHER" id="PTHR47543:SF2">
    <property type="entry name" value="RNA POLYMERASE II TRANSCRIPTION FACTOR SIII SUBUNIT A"/>
    <property type="match status" value="1"/>
</dbReference>
<sequence length="231" mass="26497">MMRRDPVFARKKQSSVPSLVDLCVQKAIDNVRYLGNVGPVDHHLLEQILPHCTLDQLMHIEKASEGDLSPVTDKLWKKFFEKQFGSNCVKEVIKRMAEKRVSFRWLQLYEAKVKEMAEAENEALDRIRQRYKKEDARKQSRQVKICAKVPPSSKRRFWGDNGPGYNVSNVKSNIMKKSKIEFLKCREVKNIAAMNKNSIQRPTSSSSMMKSGSMSGIGSTSKDPKSSKRLF</sequence>
<feature type="coiled-coil region" evidence="1">
    <location>
        <begin position="106"/>
        <end position="137"/>
    </location>
</feature>
<dbReference type="EMBL" id="JAMSHJ010000005">
    <property type="protein sequence ID" value="KAI5409496.1"/>
    <property type="molecule type" value="Genomic_DNA"/>
</dbReference>
<organism evidence="3 4">
    <name type="scientific">Pisum sativum</name>
    <name type="common">Garden pea</name>
    <name type="synonym">Lathyrus oleraceus</name>
    <dbReference type="NCBI Taxonomy" id="3888"/>
    <lineage>
        <taxon>Eukaryota</taxon>
        <taxon>Viridiplantae</taxon>
        <taxon>Streptophyta</taxon>
        <taxon>Embryophyta</taxon>
        <taxon>Tracheophyta</taxon>
        <taxon>Spermatophyta</taxon>
        <taxon>Magnoliopsida</taxon>
        <taxon>eudicotyledons</taxon>
        <taxon>Gunneridae</taxon>
        <taxon>Pentapetalae</taxon>
        <taxon>rosids</taxon>
        <taxon>fabids</taxon>
        <taxon>Fabales</taxon>
        <taxon>Fabaceae</taxon>
        <taxon>Papilionoideae</taxon>
        <taxon>50 kb inversion clade</taxon>
        <taxon>NPAAA clade</taxon>
        <taxon>Hologalegina</taxon>
        <taxon>IRL clade</taxon>
        <taxon>Fabeae</taxon>
        <taxon>Lathyrus</taxon>
    </lineage>
</organism>
<dbReference type="PANTHER" id="PTHR47543">
    <property type="entry name" value="OS08G0169600 PROTEIN"/>
    <property type="match status" value="1"/>
</dbReference>
<dbReference type="Gramene" id="PSAT_LOCUS21308_t1">
    <property type="protein sequence ID" value="CAL5202135.1"/>
    <property type="gene ID" value="PSAT_LOCUS21308"/>
</dbReference>
<evidence type="ECO:0000256" key="2">
    <source>
        <dbReference type="SAM" id="MobiDB-lite"/>
    </source>
</evidence>
<gene>
    <name evidence="3" type="ORF">KIW84_055069</name>
</gene>
<evidence type="ECO:0000256" key="1">
    <source>
        <dbReference type="SAM" id="Coils"/>
    </source>
</evidence>
<keyword evidence="1" id="KW-0175">Coiled coil</keyword>
<evidence type="ECO:0000313" key="3">
    <source>
        <dbReference type="EMBL" id="KAI5409496.1"/>
    </source>
</evidence>
<dbReference type="Proteomes" id="UP001058974">
    <property type="component" value="Chromosome 5"/>
</dbReference>
<feature type="compositionally biased region" description="Low complexity" evidence="2">
    <location>
        <begin position="203"/>
        <end position="221"/>
    </location>
</feature>
<name>A0A9D4WVY7_PEA</name>
<feature type="compositionally biased region" description="Basic and acidic residues" evidence="2">
    <location>
        <begin position="222"/>
        <end position="231"/>
    </location>
</feature>